<dbReference type="PANTHER" id="PTHR18929">
    <property type="entry name" value="PROTEIN DISULFIDE ISOMERASE"/>
    <property type="match status" value="1"/>
</dbReference>
<keyword evidence="8 11" id="KW-1015">Disulfide bond</keyword>
<dbReference type="EC" id="5.3.4.1" evidence="4 13"/>
<accession>A0A1X0NMX9</accession>
<dbReference type="CDD" id="cd02995">
    <property type="entry name" value="PDI_a_PDI_a'_C"/>
    <property type="match status" value="1"/>
</dbReference>
<dbReference type="CDD" id="cd02961">
    <property type="entry name" value="PDI_a_family"/>
    <property type="match status" value="1"/>
</dbReference>
<sequence>MRLLLLIAFLLSLLRADASDVVAATVDDFDSVIKKGEIALVKFYAPWCGHCQKLAPEWEKAAKEVPGEAIMVDVDCTKETKLAEKYSIKGFPTIILFRNGEEVETYKGARQSDAIVKYIKANVGPAAVYPTTAEEVEKLKEEHEILCVGLTSDAESPLAKELLSVAQRLRMKMKFAIVTKPEIVPGEKAETVVVYRKDDEKEVYQGNMEADNLKNFLETAVVPFAGEIGPANYLRYAELSKPVGWVLLKPKEELSKELQPKLLEVGKKMRQHLAILWVDAEQYPVWKNLGVSEDAKYPAFVIAKGDKHHVLPTSEPATVESIEEFIVKYAEGKTDAELKSQPVPEVETVDGLTTIVGKTMNKYLSSGKDILIEFFAPWCGHCKNFAGTYAKVAKEFESSDVIIAAIDATANDVDRSLFDVTGFPTLYFVPSGGKPILYNGDRTFYDLYKFIRDHSSSFKDDKGASVPKEEKKEEVRSDEDRGDL</sequence>
<evidence type="ECO:0000256" key="10">
    <source>
        <dbReference type="ARBA" id="ARBA00023284"/>
    </source>
</evidence>
<evidence type="ECO:0000256" key="14">
    <source>
        <dbReference type="SAM" id="MobiDB-lite"/>
    </source>
</evidence>
<dbReference type="NCBIfam" id="TIGR01130">
    <property type="entry name" value="ER_PDI_fam"/>
    <property type="match status" value="1"/>
</dbReference>
<proteinExistence type="inferred from homology"/>
<reference evidence="16 17" key="1">
    <citation type="submission" date="2017-03" db="EMBL/GenBank/DDBJ databases">
        <title>An alternative strategy for trypanosome survival in the mammalian bloodstream revealed through genome and transcriptome analysis of the ubiquitous bovine parasite Trypanosoma (Megatrypanum) theileri.</title>
        <authorList>
            <person name="Kelly S."/>
            <person name="Ivens A."/>
            <person name="Mott A."/>
            <person name="O'Neill E."/>
            <person name="Emms D."/>
            <person name="Macleod O."/>
            <person name="Voorheis P."/>
            <person name="Matthews J."/>
            <person name="Matthews K."/>
            <person name="Carrington M."/>
        </authorList>
    </citation>
    <scope>NUCLEOTIDE SEQUENCE [LARGE SCALE GENOMIC DNA]</scope>
    <source>
        <strain evidence="16">Edinburgh</strain>
    </source>
</reference>
<dbReference type="CDD" id="cd02982">
    <property type="entry name" value="PDI_b'_family"/>
    <property type="match status" value="1"/>
</dbReference>
<dbReference type="CDD" id="cd02981">
    <property type="entry name" value="PDI_b_family"/>
    <property type="match status" value="1"/>
</dbReference>
<dbReference type="InterPro" id="IPR013766">
    <property type="entry name" value="Thioredoxin_domain"/>
</dbReference>
<name>A0A1X0NMX9_9TRYP</name>
<evidence type="ECO:0000259" key="15">
    <source>
        <dbReference type="PROSITE" id="PS51352"/>
    </source>
</evidence>
<feature type="region of interest" description="Disordered" evidence="14">
    <location>
        <begin position="457"/>
        <end position="484"/>
    </location>
</feature>
<evidence type="ECO:0000256" key="2">
    <source>
        <dbReference type="ARBA" id="ARBA00004319"/>
    </source>
</evidence>
<dbReference type="AlphaFoldDB" id="A0A1X0NMX9"/>
<comment type="subcellular location">
    <subcellularLocation>
        <location evidence="2">Endoplasmic reticulum lumen</location>
    </subcellularLocation>
</comment>
<keyword evidence="5 13" id="KW-0732">Signal</keyword>
<evidence type="ECO:0000256" key="11">
    <source>
        <dbReference type="PIRSR" id="PIRSR605792-51"/>
    </source>
</evidence>
<dbReference type="Proteomes" id="UP000192257">
    <property type="component" value="Unassembled WGS sequence"/>
</dbReference>
<keyword evidence="17" id="KW-1185">Reference proteome</keyword>
<dbReference type="Pfam" id="PF13848">
    <property type="entry name" value="Thioredoxin_6"/>
    <property type="match status" value="1"/>
</dbReference>
<keyword evidence="9 13" id="KW-0413">Isomerase</keyword>
<evidence type="ECO:0000256" key="1">
    <source>
        <dbReference type="ARBA" id="ARBA00001182"/>
    </source>
</evidence>
<dbReference type="GeneID" id="39988790"/>
<evidence type="ECO:0000256" key="13">
    <source>
        <dbReference type="RuleBase" id="RU361130"/>
    </source>
</evidence>
<dbReference type="InterPro" id="IPR017937">
    <property type="entry name" value="Thioredoxin_CS"/>
</dbReference>
<evidence type="ECO:0000256" key="7">
    <source>
        <dbReference type="ARBA" id="ARBA00022824"/>
    </source>
</evidence>
<dbReference type="EMBL" id="NBCO01000034">
    <property type="protein sequence ID" value="ORC85500.1"/>
    <property type="molecule type" value="Genomic_DNA"/>
</dbReference>
<feature type="signal peptide" evidence="13">
    <location>
        <begin position="1"/>
        <end position="18"/>
    </location>
</feature>
<feature type="domain" description="Thioredoxin" evidence="15">
    <location>
        <begin position="335"/>
        <end position="456"/>
    </location>
</feature>
<keyword evidence="7" id="KW-0256">Endoplasmic reticulum</keyword>
<dbReference type="PANTHER" id="PTHR18929:SF246">
    <property type="entry name" value="PROTEIN DISULFIDE ISOMERASE-LIKE 1-4"/>
    <property type="match status" value="1"/>
</dbReference>
<dbReference type="PROSITE" id="PS51352">
    <property type="entry name" value="THIOREDOXIN_2"/>
    <property type="match status" value="2"/>
</dbReference>
<dbReference type="GO" id="GO:0006457">
    <property type="term" value="P:protein folding"/>
    <property type="evidence" value="ECO:0007669"/>
    <property type="project" value="TreeGrafter"/>
</dbReference>
<dbReference type="GO" id="GO:0003756">
    <property type="term" value="F:protein disulfide isomerase activity"/>
    <property type="evidence" value="ECO:0007669"/>
    <property type="project" value="UniProtKB-EC"/>
</dbReference>
<dbReference type="GO" id="GO:0034976">
    <property type="term" value="P:response to endoplasmic reticulum stress"/>
    <property type="evidence" value="ECO:0007669"/>
    <property type="project" value="TreeGrafter"/>
</dbReference>
<comment type="caution">
    <text evidence="16">The sequence shown here is derived from an EMBL/GenBank/DDBJ whole genome shotgun (WGS) entry which is preliminary data.</text>
</comment>
<evidence type="ECO:0000256" key="6">
    <source>
        <dbReference type="ARBA" id="ARBA00022737"/>
    </source>
</evidence>
<protein>
    <recommendedName>
        <fullName evidence="4 13">Protein disulfide-isomerase</fullName>
        <ecNumber evidence="4 13">5.3.4.1</ecNumber>
    </recommendedName>
</protein>
<dbReference type="GO" id="GO:0005788">
    <property type="term" value="C:endoplasmic reticulum lumen"/>
    <property type="evidence" value="ECO:0007669"/>
    <property type="project" value="UniProtKB-SubCell"/>
</dbReference>
<feature type="disulfide bond" description="Redox-active" evidence="11">
    <location>
        <begin position="379"/>
        <end position="382"/>
    </location>
</feature>
<keyword evidence="6" id="KW-0677">Repeat</keyword>
<dbReference type="PROSITE" id="PS00194">
    <property type="entry name" value="THIOREDOXIN_1"/>
    <property type="match status" value="2"/>
</dbReference>
<dbReference type="PRINTS" id="PR00421">
    <property type="entry name" value="THIOREDOXIN"/>
</dbReference>
<evidence type="ECO:0000256" key="12">
    <source>
        <dbReference type="RuleBase" id="RU004208"/>
    </source>
</evidence>
<dbReference type="RefSeq" id="XP_028879566.1">
    <property type="nucleotide sequence ID" value="XM_029029010.1"/>
</dbReference>
<organism evidence="16 17">
    <name type="scientific">Trypanosoma theileri</name>
    <dbReference type="NCBI Taxonomy" id="67003"/>
    <lineage>
        <taxon>Eukaryota</taxon>
        <taxon>Discoba</taxon>
        <taxon>Euglenozoa</taxon>
        <taxon>Kinetoplastea</taxon>
        <taxon>Metakinetoplastina</taxon>
        <taxon>Trypanosomatida</taxon>
        <taxon>Trypanosomatidae</taxon>
        <taxon>Trypanosoma</taxon>
    </lineage>
</organism>
<evidence type="ECO:0000256" key="4">
    <source>
        <dbReference type="ARBA" id="ARBA00012723"/>
    </source>
</evidence>
<dbReference type="Pfam" id="PF00085">
    <property type="entry name" value="Thioredoxin"/>
    <property type="match status" value="2"/>
</dbReference>
<comment type="catalytic activity">
    <reaction evidence="1 13">
        <text>Catalyzes the rearrangement of -S-S- bonds in proteins.</text>
        <dbReference type="EC" id="5.3.4.1"/>
    </reaction>
</comment>
<dbReference type="VEuPathDB" id="TriTrypDB:TM35_000341120"/>
<dbReference type="STRING" id="67003.A0A1X0NMX9"/>
<evidence type="ECO:0000256" key="5">
    <source>
        <dbReference type="ARBA" id="ARBA00022729"/>
    </source>
</evidence>
<keyword evidence="10 11" id="KW-0676">Redox-active center</keyword>
<gene>
    <name evidence="16" type="ORF">TM35_000341120</name>
</gene>
<evidence type="ECO:0000313" key="17">
    <source>
        <dbReference type="Proteomes" id="UP000192257"/>
    </source>
</evidence>
<evidence type="ECO:0000313" key="16">
    <source>
        <dbReference type="EMBL" id="ORC85500.1"/>
    </source>
</evidence>
<comment type="similarity">
    <text evidence="3 12">Belongs to the protein disulfide isomerase family.</text>
</comment>
<evidence type="ECO:0000256" key="8">
    <source>
        <dbReference type="ARBA" id="ARBA00023157"/>
    </source>
</evidence>
<feature type="domain" description="Thioredoxin" evidence="15">
    <location>
        <begin position="2"/>
        <end position="124"/>
    </location>
</feature>
<dbReference type="InterPro" id="IPR005788">
    <property type="entry name" value="PDI_thioredoxin-like_dom"/>
</dbReference>
<dbReference type="SUPFAM" id="SSF52833">
    <property type="entry name" value="Thioredoxin-like"/>
    <property type="match status" value="4"/>
</dbReference>
<dbReference type="OrthoDB" id="427280at2759"/>
<feature type="chain" id="PRO_5011826999" description="Protein disulfide-isomerase" evidence="13">
    <location>
        <begin position="19"/>
        <end position="484"/>
    </location>
</feature>
<evidence type="ECO:0000256" key="9">
    <source>
        <dbReference type="ARBA" id="ARBA00023235"/>
    </source>
</evidence>
<dbReference type="Gene3D" id="3.40.30.10">
    <property type="entry name" value="Glutaredoxin"/>
    <property type="match status" value="4"/>
</dbReference>
<dbReference type="InterPro" id="IPR005792">
    <property type="entry name" value="Prot_disulphide_isomerase"/>
</dbReference>
<feature type="disulfide bond" description="Redox-active" evidence="11">
    <location>
        <begin position="48"/>
        <end position="51"/>
    </location>
</feature>
<dbReference type="NCBIfam" id="TIGR01126">
    <property type="entry name" value="pdi_dom"/>
    <property type="match status" value="1"/>
</dbReference>
<evidence type="ECO:0000256" key="3">
    <source>
        <dbReference type="ARBA" id="ARBA00006347"/>
    </source>
</evidence>
<dbReference type="InterPro" id="IPR036249">
    <property type="entry name" value="Thioredoxin-like_sf"/>
</dbReference>